<evidence type="ECO:0000259" key="5">
    <source>
        <dbReference type="SMART" id="SM00421"/>
    </source>
</evidence>
<dbReference type="Proteomes" id="UP000829517">
    <property type="component" value="Unassembled WGS sequence"/>
</dbReference>
<dbReference type="InterPro" id="IPR039425">
    <property type="entry name" value="RNA_pol_sigma-70-like"/>
</dbReference>
<dbReference type="NCBIfam" id="TIGR02985">
    <property type="entry name" value="Sig70_bacteroi1"/>
    <property type="match status" value="1"/>
</dbReference>
<dbReference type="InterPro" id="IPR007627">
    <property type="entry name" value="RNA_pol_sigma70_r2"/>
</dbReference>
<evidence type="ECO:0000256" key="1">
    <source>
        <dbReference type="ARBA" id="ARBA00010641"/>
    </source>
</evidence>
<dbReference type="InterPro" id="IPR014327">
    <property type="entry name" value="RNA_pol_sigma70_bacteroid"/>
</dbReference>
<gene>
    <name evidence="6" type="ORF">JM658_09975</name>
</gene>
<sequence length="190" mass="22566">MFFFILKAMNNTTPLTANQLMDRIKSDDEKAFHLLFNRYWEVLFIMAKSILNDEAIAKDLVQEVWMNFWERRKKIDSSNIEAYLKQAIKYKVYKELRNNPLSVKHKDYLEGVDAEVATDDQLIFIQTDNALTNIIRELPDRCREIFKLSREDNLTNQEIANQLNISRRTVETHISNALKILRIRITSFMF</sequence>
<dbReference type="Pfam" id="PF04542">
    <property type="entry name" value="Sigma70_r2"/>
    <property type="match status" value="1"/>
</dbReference>
<dbReference type="InterPro" id="IPR013249">
    <property type="entry name" value="RNA_pol_sigma70_r4_t2"/>
</dbReference>
<dbReference type="SUPFAM" id="SSF88659">
    <property type="entry name" value="Sigma3 and sigma4 domains of RNA polymerase sigma factors"/>
    <property type="match status" value="1"/>
</dbReference>
<dbReference type="InterPro" id="IPR014284">
    <property type="entry name" value="RNA_pol_sigma-70_dom"/>
</dbReference>
<dbReference type="PANTHER" id="PTHR43133:SF46">
    <property type="entry name" value="RNA POLYMERASE SIGMA-70 FACTOR ECF SUBFAMILY"/>
    <property type="match status" value="1"/>
</dbReference>
<dbReference type="InterPro" id="IPR013324">
    <property type="entry name" value="RNA_pol_sigma_r3/r4-like"/>
</dbReference>
<evidence type="ECO:0000256" key="3">
    <source>
        <dbReference type="ARBA" id="ARBA00023082"/>
    </source>
</evidence>
<evidence type="ECO:0000256" key="4">
    <source>
        <dbReference type="ARBA" id="ARBA00023163"/>
    </source>
</evidence>
<reference evidence="6 7" key="1">
    <citation type="submission" date="2021-01" db="EMBL/GenBank/DDBJ databases">
        <title>Genome sequencing of Joostella atrarenae M1-2 (= KCTC 23194).</title>
        <authorList>
            <person name="Zakaria M.R."/>
            <person name="Lam M.Q."/>
            <person name="Chong C.S."/>
        </authorList>
    </citation>
    <scope>NUCLEOTIDE SEQUENCE [LARGE SCALE GENOMIC DNA]</scope>
    <source>
        <strain evidence="6 7">M1-2</strain>
    </source>
</reference>
<comment type="caution">
    <text evidence="6">The sequence shown here is derived from an EMBL/GenBank/DDBJ whole genome shotgun (WGS) entry which is preliminary data.</text>
</comment>
<evidence type="ECO:0000313" key="7">
    <source>
        <dbReference type="Proteomes" id="UP000829517"/>
    </source>
</evidence>
<keyword evidence="3" id="KW-0731">Sigma factor</keyword>
<feature type="domain" description="HTH luxR-type" evidence="5">
    <location>
        <begin position="135"/>
        <end position="189"/>
    </location>
</feature>
<keyword evidence="7" id="KW-1185">Reference proteome</keyword>
<dbReference type="Gene3D" id="1.10.10.10">
    <property type="entry name" value="Winged helix-like DNA-binding domain superfamily/Winged helix DNA-binding domain"/>
    <property type="match status" value="1"/>
</dbReference>
<comment type="similarity">
    <text evidence="1">Belongs to the sigma-70 factor family. ECF subfamily.</text>
</comment>
<dbReference type="Gene3D" id="1.10.1740.10">
    <property type="match status" value="1"/>
</dbReference>
<dbReference type="SUPFAM" id="SSF88946">
    <property type="entry name" value="Sigma2 domain of RNA polymerase sigma factors"/>
    <property type="match status" value="1"/>
</dbReference>
<accession>A0ABS9J3Y8</accession>
<keyword evidence="4" id="KW-0804">Transcription</keyword>
<dbReference type="InterPro" id="IPR000792">
    <property type="entry name" value="Tscrpt_reg_LuxR_C"/>
</dbReference>
<name>A0ABS9J3Y8_9FLAO</name>
<dbReference type="Pfam" id="PF08281">
    <property type="entry name" value="Sigma70_r4_2"/>
    <property type="match status" value="1"/>
</dbReference>
<proteinExistence type="inferred from homology"/>
<dbReference type="InterPro" id="IPR036388">
    <property type="entry name" value="WH-like_DNA-bd_sf"/>
</dbReference>
<dbReference type="PANTHER" id="PTHR43133">
    <property type="entry name" value="RNA POLYMERASE ECF-TYPE SIGMA FACTO"/>
    <property type="match status" value="1"/>
</dbReference>
<dbReference type="InterPro" id="IPR013325">
    <property type="entry name" value="RNA_pol_sigma_r2"/>
</dbReference>
<dbReference type="NCBIfam" id="TIGR02937">
    <property type="entry name" value="sigma70-ECF"/>
    <property type="match status" value="1"/>
</dbReference>
<evidence type="ECO:0000256" key="2">
    <source>
        <dbReference type="ARBA" id="ARBA00023015"/>
    </source>
</evidence>
<protein>
    <submittedName>
        <fullName evidence="6">RNA polymerase sigma-70 factor</fullName>
    </submittedName>
</protein>
<evidence type="ECO:0000313" key="6">
    <source>
        <dbReference type="EMBL" id="MCF8715152.1"/>
    </source>
</evidence>
<keyword evidence="2" id="KW-0805">Transcription regulation</keyword>
<organism evidence="6 7">
    <name type="scientific">Joostella atrarenae</name>
    <dbReference type="NCBI Taxonomy" id="679257"/>
    <lineage>
        <taxon>Bacteria</taxon>
        <taxon>Pseudomonadati</taxon>
        <taxon>Bacteroidota</taxon>
        <taxon>Flavobacteriia</taxon>
        <taxon>Flavobacteriales</taxon>
        <taxon>Flavobacteriaceae</taxon>
        <taxon>Joostella</taxon>
    </lineage>
</organism>
<dbReference type="SMART" id="SM00421">
    <property type="entry name" value="HTH_LUXR"/>
    <property type="match status" value="1"/>
</dbReference>
<dbReference type="EMBL" id="JAETXX010000005">
    <property type="protein sequence ID" value="MCF8715152.1"/>
    <property type="molecule type" value="Genomic_DNA"/>
</dbReference>
<dbReference type="CDD" id="cd06171">
    <property type="entry name" value="Sigma70_r4"/>
    <property type="match status" value="1"/>
</dbReference>